<evidence type="ECO:0000256" key="3">
    <source>
        <dbReference type="ARBA" id="ARBA00023134"/>
    </source>
</evidence>
<dbReference type="PRINTS" id="PR00449">
    <property type="entry name" value="RASTRNSFRMNG"/>
</dbReference>
<dbReference type="Proteomes" id="UP000494163">
    <property type="component" value="Chromosome 2L"/>
</dbReference>
<accession>A0A0M3QU35</accession>
<dbReference type="GO" id="GO:0045335">
    <property type="term" value="C:phagocytic vesicle"/>
    <property type="evidence" value="ECO:0007669"/>
    <property type="project" value="TreeGrafter"/>
</dbReference>
<gene>
    <name evidence="5" type="ORF">Dbus_chr2Lg2058</name>
</gene>
<dbReference type="GO" id="GO:0005525">
    <property type="term" value="F:GTP binding"/>
    <property type="evidence" value="ECO:0007669"/>
    <property type="project" value="UniProtKB-KW"/>
</dbReference>
<evidence type="ECO:0000256" key="2">
    <source>
        <dbReference type="ARBA" id="ARBA00022741"/>
    </source>
</evidence>
<name>A0A0M3QU35_DROBS</name>
<dbReference type="SMART" id="SM00175">
    <property type="entry name" value="RAB"/>
    <property type="match status" value="1"/>
</dbReference>
<dbReference type="InterPro" id="IPR027417">
    <property type="entry name" value="P-loop_NTPase"/>
</dbReference>
<dbReference type="InterPro" id="IPR005225">
    <property type="entry name" value="Small_GTP-bd"/>
</dbReference>
<dbReference type="SUPFAM" id="SSF52540">
    <property type="entry name" value="P-loop containing nucleoside triphosphate hydrolases"/>
    <property type="match status" value="1"/>
</dbReference>
<evidence type="ECO:0000313" key="6">
    <source>
        <dbReference type="Proteomes" id="UP000494163"/>
    </source>
</evidence>
<dbReference type="OrthoDB" id="1436450at2759"/>
<keyword evidence="6" id="KW-1185">Reference proteome</keyword>
<dbReference type="PROSITE" id="PS51419">
    <property type="entry name" value="RAB"/>
    <property type="match status" value="1"/>
</dbReference>
<dbReference type="InterPro" id="IPR001806">
    <property type="entry name" value="Small_GTPase"/>
</dbReference>
<dbReference type="GO" id="GO:0005829">
    <property type="term" value="C:cytosol"/>
    <property type="evidence" value="ECO:0007669"/>
    <property type="project" value="GOC"/>
</dbReference>
<dbReference type="OMA" id="RSATTCC"/>
<dbReference type="SMART" id="SM00174">
    <property type="entry name" value="RHO"/>
    <property type="match status" value="1"/>
</dbReference>
<dbReference type="Pfam" id="PF00071">
    <property type="entry name" value="Ras"/>
    <property type="match status" value="1"/>
</dbReference>
<dbReference type="Gene3D" id="3.40.50.300">
    <property type="entry name" value="P-loop containing nucleotide triphosphate hydrolases"/>
    <property type="match status" value="1"/>
</dbReference>
<dbReference type="NCBIfam" id="TIGR00231">
    <property type="entry name" value="small_GTP"/>
    <property type="match status" value="1"/>
</dbReference>
<proteinExistence type="inferred from homology"/>
<dbReference type="STRING" id="30019.A0A0M3QU35"/>
<dbReference type="PROSITE" id="PS51421">
    <property type="entry name" value="RAS"/>
    <property type="match status" value="1"/>
</dbReference>
<dbReference type="GO" id="GO:0003924">
    <property type="term" value="F:GTPase activity"/>
    <property type="evidence" value="ECO:0007669"/>
    <property type="project" value="InterPro"/>
</dbReference>
<keyword evidence="2" id="KW-0547">Nucleotide-binding</keyword>
<evidence type="ECO:0000256" key="4">
    <source>
        <dbReference type="SAM" id="MobiDB-lite"/>
    </source>
</evidence>
<dbReference type="SMART" id="SM00173">
    <property type="entry name" value="RAS"/>
    <property type="match status" value="1"/>
</dbReference>
<sequence>MNKDILVDGEKYTLQIWDTAGQERFQALRTPFYRGSDICLLCYAMDDWASLRSLKHWRNEFLNYADVKADKFPFIVVGNKNDLREDKRQVQFEEVQQWCTDYSIAANIETSSKTATNVTEAFVLALRQWKQLECVVEAEQRQHGDTIDLTSPIRLMQRRQCCTGGGGSDAKRNAVDGDDDEHIADASMSRHWRSSPKAPSTNYRL</sequence>
<dbReference type="FunFam" id="3.40.50.300:FF:001447">
    <property type="entry name" value="Ras-related protein Rab-1B"/>
    <property type="match status" value="1"/>
</dbReference>
<comment type="similarity">
    <text evidence="1">Belongs to the small GTPase superfamily. Rab family.</text>
</comment>
<reference evidence="5 6" key="1">
    <citation type="submission" date="2015-08" db="EMBL/GenBank/DDBJ databases">
        <title>Ancestral chromatin configuration constrains chromatin evolution on differentiating sex chromosomes in Drosophila.</title>
        <authorList>
            <person name="Zhou Q."/>
            <person name="Bachtrog D."/>
        </authorList>
    </citation>
    <scope>NUCLEOTIDE SEQUENCE [LARGE SCALE GENOMIC DNA]</scope>
    <source>
        <tissue evidence="5">Whole larvae</tissue>
    </source>
</reference>
<protein>
    <submittedName>
        <fullName evidence="5">Rab9</fullName>
    </submittedName>
</protein>
<dbReference type="GO" id="GO:0005764">
    <property type="term" value="C:lysosome"/>
    <property type="evidence" value="ECO:0007669"/>
    <property type="project" value="TreeGrafter"/>
</dbReference>
<feature type="region of interest" description="Disordered" evidence="4">
    <location>
        <begin position="185"/>
        <end position="205"/>
    </location>
</feature>
<dbReference type="AlphaFoldDB" id="A0A0M3QU35"/>
<dbReference type="PANTHER" id="PTHR47981">
    <property type="entry name" value="RAB FAMILY"/>
    <property type="match status" value="1"/>
</dbReference>
<evidence type="ECO:0000313" key="5">
    <source>
        <dbReference type="EMBL" id="ALC39973.1"/>
    </source>
</evidence>
<dbReference type="EMBL" id="CP012523">
    <property type="protein sequence ID" value="ALC39973.1"/>
    <property type="molecule type" value="Genomic_DNA"/>
</dbReference>
<dbReference type="GO" id="GO:0005770">
    <property type="term" value="C:late endosome"/>
    <property type="evidence" value="ECO:0007669"/>
    <property type="project" value="TreeGrafter"/>
</dbReference>
<dbReference type="GO" id="GO:0042147">
    <property type="term" value="P:retrograde transport, endosome to Golgi"/>
    <property type="evidence" value="ECO:0007669"/>
    <property type="project" value="TreeGrafter"/>
</dbReference>
<keyword evidence="3" id="KW-0342">GTP-binding</keyword>
<organism evidence="5 6">
    <name type="scientific">Drosophila busckii</name>
    <name type="common">Fruit fly</name>
    <dbReference type="NCBI Taxonomy" id="30019"/>
    <lineage>
        <taxon>Eukaryota</taxon>
        <taxon>Metazoa</taxon>
        <taxon>Ecdysozoa</taxon>
        <taxon>Arthropoda</taxon>
        <taxon>Hexapoda</taxon>
        <taxon>Insecta</taxon>
        <taxon>Pterygota</taxon>
        <taxon>Neoptera</taxon>
        <taxon>Endopterygota</taxon>
        <taxon>Diptera</taxon>
        <taxon>Brachycera</taxon>
        <taxon>Muscomorpha</taxon>
        <taxon>Ephydroidea</taxon>
        <taxon>Drosophilidae</taxon>
        <taxon>Drosophila</taxon>
    </lineage>
</organism>
<evidence type="ECO:0000256" key="1">
    <source>
        <dbReference type="ARBA" id="ARBA00006270"/>
    </source>
</evidence>
<dbReference type="PANTHER" id="PTHR47981:SF1">
    <property type="entry name" value="RE17845P"/>
    <property type="match status" value="1"/>
</dbReference>